<dbReference type="RefSeq" id="WP_262598430.1">
    <property type="nucleotide sequence ID" value="NZ_CP103300.1"/>
</dbReference>
<name>A0ABY6GVM5_9GAMM</name>
<reference evidence="1" key="1">
    <citation type="submission" date="2022-10" db="EMBL/GenBank/DDBJ databases">
        <title>Completed Genome Sequence of two octocoral isolated bacterium, Endozoicomonas euniceicola EF212T and Endozoicomonas gorgoniicola PS125T.</title>
        <authorList>
            <person name="Chiou Y.-J."/>
            <person name="Chen Y.-H."/>
        </authorList>
    </citation>
    <scope>NUCLEOTIDE SEQUENCE</scope>
    <source>
        <strain evidence="1">EF212</strain>
    </source>
</reference>
<gene>
    <name evidence="1" type="ORF">NX720_25560</name>
</gene>
<keyword evidence="1" id="KW-0808">Transferase</keyword>
<accession>A0ABY6GVM5</accession>
<dbReference type="Pfam" id="PF08843">
    <property type="entry name" value="AbiEii"/>
    <property type="match status" value="1"/>
</dbReference>
<keyword evidence="2" id="KW-1185">Reference proteome</keyword>
<organism evidence="1 2">
    <name type="scientific">Endozoicomonas euniceicola</name>
    <dbReference type="NCBI Taxonomy" id="1234143"/>
    <lineage>
        <taxon>Bacteria</taxon>
        <taxon>Pseudomonadati</taxon>
        <taxon>Pseudomonadota</taxon>
        <taxon>Gammaproteobacteria</taxon>
        <taxon>Oceanospirillales</taxon>
        <taxon>Endozoicomonadaceae</taxon>
        <taxon>Endozoicomonas</taxon>
    </lineage>
</organism>
<dbReference type="Proteomes" id="UP001163255">
    <property type="component" value="Chromosome"/>
</dbReference>
<dbReference type="InterPro" id="IPR014942">
    <property type="entry name" value="AbiEii"/>
</dbReference>
<evidence type="ECO:0000313" key="1">
    <source>
        <dbReference type="EMBL" id="UYM16126.1"/>
    </source>
</evidence>
<protein>
    <submittedName>
        <fullName evidence="1">Nucleotidyl transferase AbiEii/AbiGii toxin family protein</fullName>
    </submittedName>
</protein>
<proteinExistence type="predicted"/>
<dbReference type="Gene3D" id="3.10.450.620">
    <property type="entry name" value="JHP933, nucleotidyltransferase-like core domain"/>
    <property type="match status" value="1"/>
</dbReference>
<dbReference type="GO" id="GO:0016740">
    <property type="term" value="F:transferase activity"/>
    <property type="evidence" value="ECO:0007669"/>
    <property type="project" value="UniProtKB-KW"/>
</dbReference>
<sequence>MSRLLMKIDPADFNYLVERALTGSQVASMRPVIEKELLHYDILFSLEQAGLLDELVFQGGTSLRLCYGGNRFSEDLDFAGGYHFSSKKLTTMKQCIEEYIGKRYGLEASVKEPRQLKKEPEYAELKIDKWQISIVTAPQRKDIPKQKIKIEVTNVPAHTRHALPLLNNYDFLPDGYEDTLIYVETLNEIMADKLVSLPATQRYIRYRDIWDLTWLQQQGATLDPELVKKKLADYRLTNFEQVLAQRIASLSGILAEGRLQAEMKRFIPTDVYDRTLGKEKFSTYLDHSLHKLLQQLQSQLYGDAPENSGFIL</sequence>
<dbReference type="EMBL" id="CP103300">
    <property type="protein sequence ID" value="UYM16126.1"/>
    <property type="molecule type" value="Genomic_DNA"/>
</dbReference>
<evidence type="ECO:0000313" key="2">
    <source>
        <dbReference type="Proteomes" id="UP001163255"/>
    </source>
</evidence>